<gene>
    <name evidence="9" type="primary">Contig1760.g1905</name>
    <name evidence="9" type="ORF">STYLEM_2609</name>
</gene>
<evidence type="ECO:0000256" key="6">
    <source>
        <dbReference type="ARBA" id="ARBA00022888"/>
    </source>
</evidence>
<dbReference type="Gene3D" id="3.30.930.10">
    <property type="entry name" value="Bira Bifunctional Protein, Domain 2"/>
    <property type="match status" value="1"/>
</dbReference>
<dbReference type="InterPro" id="IPR006195">
    <property type="entry name" value="aa-tRNA-synth_II"/>
</dbReference>
<dbReference type="SUPFAM" id="SSF55681">
    <property type="entry name" value="Class II aaRS and biotin synthetases"/>
    <property type="match status" value="1"/>
</dbReference>
<keyword evidence="3" id="KW-0028">Amino-acid biosynthesis</keyword>
<sequence length="350" mass="40597">MVTPIISLEVNSLINYKELMRAINFIKQQFFDSLSNELNLIRVQAPLFIPAGTGLQDMPLNHRNTMSLVNFQYHQLPGIHLETLHSLAKWKRNLISNQGFEPYSGIYTEGHFIRAYEPKLTPIHSLYVTQLEWEQTILKKDRNIEYLQSTVRKIFNSLKQVEEELVKRYSAQLECQLPDQIQFIHSEELEERFPNLTPREREVSITKEFGAVFIIGIGYPLPKSSQPHGDRNPDQDDWSTQNCDNGYRGLNGDILVWDSTLDTALELSSMGIRVCPKSLELQSIIRGSWEYTKQLDYHKSIVDEKIVYSIGGGIGIDRVLMWMLRKRHIGEIQVGIWPQEELKAHPEYLQ</sequence>
<feature type="domain" description="Aminoacyl-transfer RNA synthetases class-II family profile" evidence="8">
    <location>
        <begin position="106"/>
        <end position="338"/>
    </location>
</feature>
<keyword evidence="1" id="KW-0963">Cytoplasm</keyword>
<evidence type="ECO:0000259" key="8">
    <source>
        <dbReference type="PROSITE" id="PS50862"/>
    </source>
</evidence>
<dbReference type="GO" id="GO:0006529">
    <property type="term" value="P:asparagine biosynthetic process"/>
    <property type="evidence" value="ECO:0007669"/>
    <property type="project" value="UniProtKB-KW"/>
</dbReference>
<dbReference type="GO" id="GO:0005829">
    <property type="term" value="C:cytosol"/>
    <property type="evidence" value="ECO:0007669"/>
    <property type="project" value="TreeGrafter"/>
</dbReference>
<dbReference type="NCBIfam" id="TIGR00669">
    <property type="entry name" value="asnA"/>
    <property type="match status" value="1"/>
</dbReference>
<accession>A0A077ZWH7</accession>
<keyword evidence="10" id="KW-1185">Reference proteome</keyword>
<dbReference type="PROSITE" id="PS50862">
    <property type="entry name" value="AA_TRNA_LIGASE_II"/>
    <property type="match status" value="1"/>
</dbReference>
<evidence type="ECO:0000313" key="10">
    <source>
        <dbReference type="Proteomes" id="UP000039865"/>
    </source>
</evidence>
<evidence type="ECO:0000313" key="9">
    <source>
        <dbReference type="EMBL" id="CDW73625.1"/>
    </source>
</evidence>
<keyword evidence="6" id="KW-0061">Asparagine biosynthesis</keyword>
<dbReference type="AlphaFoldDB" id="A0A077ZWH7"/>
<proteinExistence type="predicted"/>
<evidence type="ECO:0000256" key="7">
    <source>
        <dbReference type="SAM" id="MobiDB-lite"/>
    </source>
</evidence>
<name>A0A077ZWH7_STYLE</name>
<dbReference type="EMBL" id="CCKQ01002524">
    <property type="protein sequence ID" value="CDW73625.1"/>
    <property type="molecule type" value="Genomic_DNA"/>
</dbReference>
<dbReference type="InterPro" id="IPR004618">
    <property type="entry name" value="AsnA"/>
</dbReference>
<dbReference type="Pfam" id="PF03590">
    <property type="entry name" value="AsnA"/>
    <property type="match status" value="1"/>
</dbReference>
<evidence type="ECO:0000256" key="4">
    <source>
        <dbReference type="ARBA" id="ARBA00022741"/>
    </source>
</evidence>
<evidence type="ECO:0000256" key="5">
    <source>
        <dbReference type="ARBA" id="ARBA00022840"/>
    </source>
</evidence>
<organism evidence="9 10">
    <name type="scientific">Stylonychia lemnae</name>
    <name type="common">Ciliate</name>
    <dbReference type="NCBI Taxonomy" id="5949"/>
    <lineage>
        <taxon>Eukaryota</taxon>
        <taxon>Sar</taxon>
        <taxon>Alveolata</taxon>
        <taxon>Ciliophora</taxon>
        <taxon>Intramacronucleata</taxon>
        <taxon>Spirotrichea</taxon>
        <taxon>Stichotrichia</taxon>
        <taxon>Sporadotrichida</taxon>
        <taxon>Oxytrichidae</taxon>
        <taxon>Stylonychinae</taxon>
        <taxon>Stylonychia</taxon>
    </lineage>
</organism>
<dbReference type="PANTHER" id="PTHR30073:SF5">
    <property type="entry name" value="ASPARTATE--AMMONIA LIGASE"/>
    <property type="match status" value="1"/>
</dbReference>
<keyword evidence="2 9" id="KW-0436">Ligase</keyword>
<reference evidence="9 10" key="1">
    <citation type="submission" date="2014-06" db="EMBL/GenBank/DDBJ databases">
        <authorList>
            <person name="Swart Estienne"/>
        </authorList>
    </citation>
    <scope>NUCLEOTIDE SEQUENCE [LARGE SCALE GENOMIC DNA]</scope>
    <source>
        <strain evidence="9 10">130c</strain>
    </source>
</reference>
<keyword evidence="4" id="KW-0547">Nucleotide-binding</keyword>
<evidence type="ECO:0000256" key="3">
    <source>
        <dbReference type="ARBA" id="ARBA00022605"/>
    </source>
</evidence>
<feature type="region of interest" description="Disordered" evidence="7">
    <location>
        <begin position="223"/>
        <end position="243"/>
    </location>
</feature>
<dbReference type="Proteomes" id="UP000039865">
    <property type="component" value="Unassembled WGS sequence"/>
</dbReference>
<evidence type="ECO:0000256" key="2">
    <source>
        <dbReference type="ARBA" id="ARBA00022598"/>
    </source>
</evidence>
<keyword evidence="5" id="KW-0067">ATP-binding</keyword>
<protein>
    <submittedName>
        <fullName evidence="9">Aspartate--ammonia ligase</fullName>
    </submittedName>
</protein>
<dbReference type="PANTHER" id="PTHR30073">
    <property type="entry name" value="ASPARTATE--AMMONIA LIGASE"/>
    <property type="match status" value="1"/>
</dbReference>
<dbReference type="GO" id="GO:0004071">
    <property type="term" value="F:aspartate-ammonia ligase activity"/>
    <property type="evidence" value="ECO:0007669"/>
    <property type="project" value="InterPro"/>
</dbReference>
<dbReference type="OMA" id="QSRICMF"/>
<evidence type="ECO:0000256" key="1">
    <source>
        <dbReference type="ARBA" id="ARBA00022490"/>
    </source>
</evidence>
<dbReference type="GO" id="GO:0005524">
    <property type="term" value="F:ATP binding"/>
    <property type="evidence" value="ECO:0007669"/>
    <property type="project" value="UniProtKB-KW"/>
</dbReference>
<dbReference type="InterPro" id="IPR045864">
    <property type="entry name" value="aa-tRNA-synth_II/BPL/LPL"/>
</dbReference>
<dbReference type="PIRSF" id="PIRSF001555">
    <property type="entry name" value="Asp_ammon_ligase"/>
    <property type="match status" value="1"/>
</dbReference>
<dbReference type="InParanoid" id="A0A077ZWH7"/>
<dbReference type="OrthoDB" id="396916at2759"/>